<reference evidence="1 2" key="1">
    <citation type="journal article" date="2018" name="Mol. Biol. Evol.">
        <title>Broad Genomic Sampling Reveals a Smut Pathogenic Ancestry of the Fungal Clade Ustilaginomycotina.</title>
        <authorList>
            <person name="Kijpornyongpan T."/>
            <person name="Mondo S.J."/>
            <person name="Barry K."/>
            <person name="Sandor L."/>
            <person name="Lee J."/>
            <person name="Lipzen A."/>
            <person name="Pangilinan J."/>
            <person name="LaButti K."/>
            <person name="Hainaut M."/>
            <person name="Henrissat B."/>
            <person name="Grigoriev I.V."/>
            <person name="Spatafora J.W."/>
            <person name="Aime M.C."/>
        </authorList>
    </citation>
    <scope>NUCLEOTIDE SEQUENCE [LARGE SCALE GENOMIC DNA]</scope>
    <source>
        <strain evidence="1 2">MCA 5214</strain>
    </source>
</reference>
<accession>A0A316UN94</accession>
<evidence type="ECO:0000313" key="1">
    <source>
        <dbReference type="EMBL" id="PWN26757.1"/>
    </source>
</evidence>
<gene>
    <name evidence="1" type="ORF">BDZ90DRAFT_191311</name>
</gene>
<dbReference type="EMBL" id="KZ819670">
    <property type="protein sequence ID" value="PWN26757.1"/>
    <property type="molecule type" value="Genomic_DNA"/>
</dbReference>
<proteinExistence type="predicted"/>
<sequence>MATSSLGQCTQRRWLATGHARSDQLRAPCREGRAESWLLRAFLVDQSMGFHPHVAAPCYAMPCSAVHPPPLPSSPHAPLRATYGSQPLPPSFAQYRRQQGRGHFCGRLEQLPMCVA</sequence>
<organism evidence="1 2">
    <name type="scientific">Jaminaea rosea</name>
    <dbReference type="NCBI Taxonomy" id="1569628"/>
    <lineage>
        <taxon>Eukaryota</taxon>
        <taxon>Fungi</taxon>
        <taxon>Dikarya</taxon>
        <taxon>Basidiomycota</taxon>
        <taxon>Ustilaginomycotina</taxon>
        <taxon>Exobasidiomycetes</taxon>
        <taxon>Microstromatales</taxon>
        <taxon>Microstromatales incertae sedis</taxon>
        <taxon>Jaminaea</taxon>
    </lineage>
</organism>
<evidence type="ECO:0000313" key="2">
    <source>
        <dbReference type="Proteomes" id="UP000245884"/>
    </source>
</evidence>
<dbReference type="Proteomes" id="UP000245884">
    <property type="component" value="Unassembled WGS sequence"/>
</dbReference>
<dbReference type="AlphaFoldDB" id="A0A316UN94"/>
<protein>
    <submittedName>
        <fullName evidence="1">Uncharacterized protein</fullName>
    </submittedName>
</protein>
<name>A0A316UN94_9BASI</name>
<dbReference type="GeneID" id="37025692"/>
<dbReference type="RefSeq" id="XP_025361369.1">
    <property type="nucleotide sequence ID" value="XM_025503869.1"/>
</dbReference>
<keyword evidence="2" id="KW-1185">Reference proteome</keyword>